<evidence type="ECO:0000313" key="3">
    <source>
        <dbReference type="EMBL" id="VBB06613.1"/>
    </source>
</evidence>
<feature type="domain" description="Putative Flp pilus-assembly TadG-like N-terminal" evidence="2">
    <location>
        <begin position="10"/>
        <end position="57"/>
    </location>
</feature>
<dbReference type="RefSeq" id="WP_122627551.1">
    <property type="nucleotide sequence ID" value="NZ_UPPP01000065.1"/>
</dbReference>
<evidence type="ECO:0000313" key="4">
    <source>
        <dbReference type="Proteomes" id="UP000277811"/>
    </source>
</evidence>
<accession>A0A498R8Z8</accession>
<feature type="transmembrane region" description="Helical" evidence="1">
    <location>
        <begin position="12"/>
        <end position="38"/>
    </location>
</feature>
<evidence type="ECO:0000256" key="1">
    <source>
        <dbReference type="SAM" id="Phobius"/>
    </source>
</evidence>
<reference evidence="3 4" key="1">
    <citation type="submission" date="2018-06" db="EMBL/GenBank/DDBJ databases">
        <authorList>
            <person name="Strepis N."/>
        </authorList>
    </citation>
    <scope>NUCLEOTIDE SEQUENCE [LARGE SCALE GENOMIC DNA]</scope>
    <source>
        <strain evidence="3">LUCI</strain>
    </source>
</reference>
<gene>
    <name evidence="3" type="ORF">LUCI_1849</name>
</gene>
<keyword evidence="1" id="KW-1133">Transmembrane helix</keyword>
<proteinExistence type="predicted"/>
<organism evidence="3 4">
    <name type="scientific">Lucifera butyrica</name>
    <dbReference type="NCBI Taxonomy" id="1351585"/>
    <lineage>
        <taxon>Bacteria</taxon>
        <taxon>Bacillati</taxon>
        <taxon>Bacillota</taxon>
        <taxon>Negativicutes</taxon>
        <taxon>Veillonellales</taxon>
        <taxon>Veillonellaceae</taxon>
        <taxon>Lucifera</taxon>
    </lineage>
</organism>
<dbReference type="OrthoDB" id="5447051at2"/>
<dbReference type="Pfam" id="PF13400">
    <property type="entry name" value="Tad"/>
    <property type="match status" value="1"/>
</dbReference>
<name>A0A498R8Z8_9FIRM</name>
<keyword evidence="4" id="KW-1185">Reference proteome</keyword>
<sequence length="300" mass="31334">MFSKRKSEKGNIALLTVLAVSTLFAFSSLVIDLGLLYVTKAQLTNLADAAALAGVQDLPADPQQAVADATLYARQNGLDTDTLDIQAVDNNTGVTVKAMRRVDLLFARLWGMETADVQASAEAKIEVIQSAAGVVPFGVVQQNFVYGQSYTLKAGAGGGYNGNYGGLALGGNGANVYRNNIEYGYDGNLSIGDSVSTEPGNMSGPTSQGVAYRVGLDPDATFDTVKRSSPRIVIVPVIDSLSGNGRTEVEIVGFAAFFLEGAGGQGNQNYVTGEFLQMVMPGDVTTSSTGFGLYGAKLVQ</sequence>
<dbReference type="InterPro" id="IPR028087">
    <property type="entry name" value="Tad_N"/>
</dbReference>
<evidence type="ECO:0000259" key="2">
    <source>
        <dbReference type="Pfam" id="PF13400"/>
    </source>
</evidence>
<keyword evidence="1" id="KW-0812">Transmembrane</keyword>
<protein>
    <recommendedName>
        <fullName evidence="2">Putative Flp pilus-assembly TadG-like N-terminal domain-containing protein</fullName>
    </recommendedName>
</protein>
<dbReference type="AlphaFoldDB" id="A0A498R8Z8"/>
<dbReference type="EMBL" id="UPPP01000065">
    <property type="protein sequence ID" value="VBB06613.1"/>
    <property type="molecule type" value="Genomic_DNA"/>
</dbReference>
<keyword evidence="1" id="KW-0472">Membrane</keyword>
<dbReference type="Proteomes" id="UP000277811">
    <property type="component" value="Unassembled WGS sequence"/>
</dbReference>